<evidence type="ECO:0000313" key="9">
    <source>
        <dbReference type="EMBL" id="PKU67861.1"/>
    </source>
</evidence>
<reference evidence="9 10" key="1">
    <citation type="journal article" date="2016" name="Sci. Rep.">
        <title>The Dendrobium catenatum Lindl. genome sequence provides insights into polysaccharide synthase, floral development and adaptive evolution.</title>
        <authorList>
            <person name="Zhang G.Q."/>
            <person name="Xu Q."/>
            <person name="Bian C."/>
            <person name="Tsai W.C."/>
            <person name="Yeh C.M."/>
            <person name="Liu K.W."/>
            <person name="Yoshida K."/>
            <person name="Zhang L.S."/>
            <person name="Chang S.B."/>
            <person name="Chen F."/>
            <person name="Shi Y."/>
            <person name="Su Y.Y."/>
            <person name="Zhang Y.Q."/>
            <person name="Chen L.J."/>
            <person name="Yin Y."/>
            <person name="Lin M."/>
            <person name="Huang H."/>
            <person name="Deng H."/>
            <person name="Wang Z.W."/>
            <person name="Zhu S.L."/>
            <person name="Zhao X."/>
            <person name="Deng C."/>
            <person name="Niu S.C."/>
            <person name="Huang J."/>
            <person name="Wang M."/>
            <person name="Liu G.H."/>
            <person name="Yang H.J."/>
            <person name="Xiao X.J."/>
            <person name="Hsiao Y.Y."/>
            <person name="Wu W.L."/>
            <person name="Chen Y.Y."/>
            <person name="Mitsuda N."/>
            <person name="Ohme-Takagi M."/>
            <person name="Luo Y.B."/>
            <person name="Van de Peer Y."/>
            <person name="Liu Z.J."/>
        </authorList>
    </citation>
    <scope>NUCLEOTIDE SEQUENCE [LARGE SCALE GENOMIC DNA]</scope>
    <source>
        <tissue evidence="9">The whole plant</tissue>
    </source>
</reference>
<dbReference type="FunFam" id="1.20.120.160:FF:000001">
    <property type="entry name" value="Histidine-containing phosphotransfer protein 1"/>
    <property type="match status" value="1"/>
</dbReference>
<keyword evidence="3 7" id="KW-0902">Two-component regulatory system</keyword>
<dbReference type="AlphaFoldDB" id="A0A2I0VWS2"/>
<evidence type="ECO:0000313" key="10">
    <source>
        <dbReference type="Proteomes" id="UP000233837"/>
    </source>
</evidence>
<dbReference type="SUPFAM" id="SSF47226">
    <property type="entry name" value="Histidine-containing phosphotransfer domain, HPT domain"/>
    <property type="match status" value="1"/>
</dbReference>
<evidence type="ECO:0000256" key="4">
    <source>
        <dbReference type="ARBA" id="ARBA00023242"/>
    </source>
</evidence>
<name>A0A2I0VWS2_9ASPA</name>
<organism evidence="9 10">
    <name type="scientific">Dendrobium catenatum</name>
    <dbReference type="NCBI Taxonomy" id="906689"/>
    <lineage>
        <taxon>Eukaryota</taxon>
        <taxon>Viridiplantae</taxon>
        <taxon>Streptophyta</taxon>
        <taxon>Embryophyta</taxon>
        <taxon>Tracheophyta</taxon>
        <taxon>Spermatophyta</taxon>
        <taxon>Magnoliopsida</taxon>
        <taxon>Liliopsida</taxon>
        <taxon>Asparagales</taxon>
        <taxon>Orchidaceae</taxon>
        <taxon>Epidendroideae</taxon>
        <taxon>Malaxideae</taxon>
        <taxon>Dendrobiinae</taxon>
        <taxon>Dendrobium</taxon>
    </lineage>
</organism>
<dbReference type="CDD" id="cd00088">
    <property type="entry name" value="HPT"/>
    <property type="match status" value="1"/>
</dbReference>
<dbReference type="Proteomes" id="UP000233837">
    <property type="component" value="Unassembled WGS sequence"/>
</dbReference>
<dbReference type="GO" id="GO:0009736">
    <property type="term" value="P:cytokinin-activated signaling pathway"/>
    <property type="evidence" value="ECO:0007669"/>
    <property type="project" value="UniProtKB-KW"/>
</dbReference>
<evidence type="ECO:0000256" key="1">
    <source>
        <dbReference type="ARBA" id="ARBA00022490"/>
    </source>
</evidence>
<reference evidence="9 10" key="2">
    <citation type="journal article" date="2017" name="Nature">
        <title>The Apostasia genome and the evolution of orchids.</title>
        <authorList>
            <person name="Zhang G.Q."/>
            <person name="Liu K.W."/>
            <person name="Li Z."/>
            <person name="Lohaus R."/>
            <person name="Hsiao Y.Y."/>
            <person name="Niu S.C."/>
            <person name="Wang J.Y."/>
            <person name="Lin Y.C."/>
            <person name="Xu Q."/>
            <person name="Chen L.J."/>
            <person name="Yoshida K."/>
            <person name="Fujiwara S."/>
            <person name="Wang Z.W."/>
            <person name="Zhang Y.Q."/>
            <person name="Mitsuda N."/>
            <person name="Wang M."/>
            <person name="Liu G.H."/>
            <person name="Pecoraro L."/>
            <person name="Huang H.X."/>
            <person name="Xiao X.J."/>
            <person name="Lin M."/>
            <person name="Wu X.Y."/>
            <person name="Wu W.L."/>
            <person name="Chen Y.Y."/>
            <person name="Chang S.B."/>
            <person name="Sakamoto S."/>
            <person name="Ohme-Takagi M."/>
            <person name="Yagi M."/>
            <person name="Zeng S.J."/>
            <person name="Shen C.Y."/>
            <person name="Yeh C.M."/>
            <person name="Luo Y.B."/>
            <person name="Tsai W.C."/>
            <person name="Van de Peer Y."/>
            <person name="Liu Z.J."/>
        </authorList>
    </citation>
    <scope>NUCLEOTIDE SEQUENCE [LARGE SCALE GENOMIC DNA]</scope>
    <source>
        <tissue evidence="9">The whole plant</tissue>
    </source>
</reference>
<dbReference type="GO" id="GO:0000160">
    <property type="term" value="P:phosphorelay signal transduction system"/>
    <property type="evidence" value="ECO:0007669"/>
    <property type="project" value="UniProtKB-UniRule"/>
</dbReference>
<keyword evidence="1" id="KW-0963">Cytoplasm</keyword>
<keyword evidence="4" id="KW-0539">Nucleus</keyword>
<keyword evidence="10" id="KW-1185">Reference proteome</keyword>
<dbReference type="Gene3D" id="1.20.120.160">
    <property type="entry name" value="HPT domain"/>
    <property type="match status" value="1"/>
</dbReference>
<dbReference type="PANTHER" id="PTHR28242">
    <property type="entry name" value="PHOSPHORELAY INTERMEDIATE PROTEIN YPD1"/>
    <property type="match status" value="1"/>
</dbReference>
<dbReference type="PANTHER" id="PTHR28242:SF30">
    <property type="entry name" value="HISTIDINE-CONTAINING PHOSPHOTRANSFER PROTEIN 2"/>
    <property type="match status" value="1"/>
</dbReference>
<dbReference type="PROSITE" id="PS50894">
    <property type="entry name" value="HPT"/>
    <property type="match status" value="1"/>
</dbReference>
<sequence>MAAFAQEQLDALVNGMYREGFLDEQFQQIRALDEGGSPDFLVELLGLFCADTDRMLNEAALLLNQPIVDYKKVDAYFHQLKGSSASVGAHSFKLTCMLVRDSCDKNDKESCLEALNLAKQRFYELSKRLNIMIQVINDLHHFLILLF</sequence>
<dbReference type="Pfam" id="PF01627">
    <property type="entry name" value="Hpt"/>
    <property type="match status" value="1"/>
</dbReference>
<dbReference type="GO" id="GO:0043424">
    <property type="term" value="F:protein histidine kinase binding"/>
    <property type="evidence" value="ECO:0007669"/>
    <property type="project" value="UniProtKB-UniRule"/>
</dbReference>
<feature type="domain" description="HPt" evidence="8">
    <location>
        <begin position="37"/>
        <end position="132"/>
    </location>
</feature>
<evidence type="ECO:0000256" key="3">
    <source>
        <dbReference type="ARBA" id="ARBA00023012"/>
    </source>
</evidence>
<dbReference type="STRING" id="906689.A0A2I0VWS2"/>
<protein>
    <recommendedName>
        <fullName evidence="7">Histidine-containing phosphotransfer protein</fullName>
    </recommendedName>
</protein>
<dbReference type="GO" id="GO:0009927">
    <property type="term" value="F:histidine phosphotransfer kinase activity"/>
    <property type="evidence" value="ECO:0007669"/>
    <property type="project" value="UniProtKB-UniRule"/>
</dbReference>
<comment type="subcellular location">
    <subcellularLocation>
        <location evidence="7">Cytoplasm</location>
        <location evidence="7">Cytosol</location>
    </subcellularLocation>
    <subcellularLocation>
        <location evidence="7">Nucleus</location>
    </subcellularLocation>
</comment>
<evidence type="ECO:0000256" key="5">
    <source>
        <dbReference type="ARBA" id="ARBA00057097"/>
    </source>
</evidence>
<dbReference type="GO" id="GO:0005829">
    <property type="term" value="C:cytosol"/>
    <property type="evidence" value="ECO:0007669"/>
    <property type="project" value="UniProtKB-SubCell"/>
</dbReference>
<dbReference type="InterPro" id="IPR008207">
    <property type="entry name" value="Sig_transdc_His_kin_Hpt_dom"/>
</dbReference>
<comment type="function">
    <text evidence="5">Functions as a two-component phosphorelay mediators between cytokinin sensor histidine kinases and response regulators (B-type ARRs). Plays an important role in propagating cytokinin signal transduction through the multistep His-to-Asp phosphorelay. Functions as a positive regulator of the cytokinin signaling pathway. May play a regulatory role in salt and drought tolerance during plant development.</text>
</comment>
<evidence type="ECO:0000256" key="6">
    <source>
        <dbReference type="PROSITE-ProRule" id="PRU00110"/>
    </source>
</evidence>
<feature type="modified residue" description="Phosphohistidine" evidence="6">
    <location>
        <position position="78"/>
    </location>
</feature>
<evidence type="ECO:0000259" key="8">
    <source>
        <dbReference type="PROSITE" id="PS50894"/>
    </source>
</evidence>
<keyword evidence="2 7" id="KW-0932">Cytokinin signaling pathway</keyword>
<keyword evidence="6" id="KW-0597">Phosphoprotein</keyword>
<proteinExistence type="predicted"/>
<comment type="domain">
    <text evidence="7">Histidine-containing phosphotransfer domain (HPt) contains an active histidine that mediates the phosphotransfer.</text>
</comment>
<dbReference type="GO" id="GO:0005634">
    <property type="term" value="C:nucleus"/>
    <property type="evidence" value="ECO:0007669"/>
    <property type="project" value="UniProtKB-SubCell"/>
</dbReference>
<dbReference type="InterPro" id="IPR036641">
    <property type="entry name" value="HPT_dom_sf"/>
</dbReference>
<dbReference type="GO" id="GO:0080038">
    <property type="term" value="P:positive regulation of cytokinin-activated signaling pathway"/>
    <property type="evidence" value="ECO:0007669"/>
    <property type="project" value="UniProtKB-ARBA"/>
</dbReference>
<accession>A0A2I0VWS2</accession>
<evidence type="ECO:0000256" key="2">
    <source>
        <dbReference type="ARBA" id="ARBA00022864"/>
    </source>
</evidence>
<evidence type="ECO:0000256" key="7">
    <source>
        <dbReference type="RuleBase" id="RU369004"/>
    </source>
</evidence>
<dbReference type="InterPro" id="IPR045871">
    <property type="entry name" value="AHP1-5/YPD1"/>
</dbReference>
<dbReference type="EMBL" id="KZ503162">
    <property type="protein sequence ID" value="PKU67861.1"/>
    <property type="molecule type" value="Genomic_DNA"/>
</dbReference>
<gene>
    <name evidence="9" type="primary">HP1</name>
    <name evidence="9" type="ORF">MA16_Dca019387</name>
</gene>